<dbReference type="InterPro" id="IPR026276">
    <property type="entry name" value="Baseplate_GpP"/>
</dbReference>
<organism evidence="4">
    <name type="scientific">Candidatus Kentrum sp. LPFa</name>
    <dbReference type="NCBI Taxonomy" id="2126335"/>
    <lineage>
        <taxon>Bacteria</taxon>
        <taxon>Pseudomonadati</taxon>
        <taxon>Pseudomonadota</taxon>
        <taxon>Gammaproteobacteria</taxon>
        <taxon>Candidatus Kentrum</taxon>
    </lineage>
</organism>
<dbReference type="InterPro" id="IPR053981">
    <property type="entry name" value="Gp44/GpP-like_2nd"/>
</dbReference>
<feature type="domain" description="Baseplate hub protein gp44/GpP-like second" evidence="3">
    <location>
        <begin position="93"/>
        <end position="167"/>
    </location>
</feature>
<sequence length="326" mass="35254">MNDPITIRFDGRRHGFWQRVSIRASIDDLCAALSLSLGGPGAGAGLGIGANTVIEVLIGEDKVTTARVDSLRREVSDNSHSIEIGARSLGRELVDCRYSKTLSGLTLEAIMARICGAFEVPLRVSAQTAVTPAFSMQCESPAGALINAARATNLLLYPTPDGGLVLQPPTSAAPVATLIHGEHLRRYQVTDEFNRRFSEYFLKGYDHGADAALDGKATDDGIGFFRPMEMIADRHGRGTGGCGRRARLERDRRRAAGRYIEVELPGWRRPDGGLWGVNMQARVILPQEGVDDVFLIGACELRHGADSGSVTRLRLMARDALKGEAT</sequence>
<dbReference type="Pfam" id="PF21929">
    <property type="entry name" value="GpP_4th"/>
    <property type="match status" value="1"/>
</dbReference>
<dbReference type="SUPFAM" id="SSF69279">
    <property type="entry name" value="Phage tail proteins"/>
    <property type="match status" value="2"/>
</dbReference>
<feature type="domain" description="Baseplate hub protein gp44-like N-terminal" evidence="1">
    <location>
        <begin position="5"/>
        <end position="87"/>
    </location>
</feature>
<name>A0A450WMA1_9GAMM</name>
<evidence type="ECO:0000259" key="1">
    <source>
        <dbReference type="Pfam" id="PF21683"/>
    </source>
</evidence>
<feature type="domain" description="Baseplate hub protein gp44/GpP-like C-terminal" evidence="2">
    <location>
        <begin position="245"/>
        <end position="322"/>
    </location>
</feature>
<dbReference type="Gene3D" id="3.55.50.10">
    <property type="entry name" value="Baseplate protein-like domains"/>
    <property type="match status" value="1"/>
</dbReference>
<evidence type="ECO:0000259" key="3">
    <source>
        <dbReference type="Pfam" id="PF22255"/>
    </source>
</evidence>
<dbReference type="AlphaFoldDB" id="A0A450WMA1"/>
<protein>
    <submittedName>
        <fullName evidence="4">Mu-like prophage tail protein gpP</fullName>
    </submittedName>
</protein>
<dbReference type="Pfam" id="PF22255">
    <property type="entry name" value="Gp44-like_2nd"/>
    <property type="match status" value="1"/>
</dbReference>
<dbReference type="InterPro" id="IPR023399">
    <property type="entry name" value="Baseplate-like_2-layer_sand"/>
</dbReference>
<dbReference type="EMBL" id="CAADFK010000134">
    <property type="protein sequence ID" value="VFK18124.1"/>
    <property type="molecule type" value="Genomic_DNA"/>
</dbReference>
<dbReference type="Gene3D" id="3.30.1920.10">
    <property type="entry name" value="Baseplate protein-like domains - 2 layer sandwich fold"/>
    <property type="match status" value="1"/>
</dbReference>
<dbReference type="InterPro" id="IPR053982">
    <property type="entry name" value="Gp44/GpP-like_C"/>
</dbReference>
<reference evidence="4" key="1">
    <citation type="submission" date="2019-02" db="EMBL/GenBank/DDBJ databases">
        <authorList>
            <person name="Gruber-Vodicka R. H."/>
            <person name="Seah K. B. B."/>
        </authorList>
    </citation>
    <scope>NUCLEOTIDE SEQUENCE</scope>
    <source>
        <strain evidence="4">BECK_S313</strain>
    </source>
</reference>
<dbReference type="Gene3D" id="2.30.300.10">
    <property type="entry name" value="Baseplate protein-like domain - beta roll fold"/>
    <property type="match status" value="1"/>
</dbReference>
<dbReference type="PIRSF" id="PIRSF004440">
    <property type="entry name" value="GpP"/>
    <property type="match status" value="1"/>
</dbReference>
<evidence type="ECO:0000259" key="2">
    <source>
        <dbReference type="Pfam" id="PF21929"/>
    </source>
</evidence>
<dbReference type="Pfam" id="PF21683">
    <property type="entry name" value="GpP-like_1st"/>
    <property type="match status" value="1"/>
</dbReference>
<proteinExistence type="predicted"/>
<accession>A0A450WMA1</accession>
<dbReference type="InterPro" id="IPR049354">
    <property type="entry name" value="GpP-like_N"/>
</dbReference>
<evidence type="ECO:0000313" key="4">
    <source>
        <dbReference type="EMBL" id="VFK18124.1"/>
    </source>
</evidence>
<gene>
    <name evidence="4" type="ORF">BECKLPF1236B_GA0070989_113412</name>
</gene>